<dbReference type="EMBL" id="CAJVQB010025470">
    <property type="protein sequence ID" value="CAG8806405.1"/>
    <property type="molecule type" value="Genomic_DNA"/>
</dbReference>
<proteinExistence type="predicted"/>
<dbReference type="Proteomes" id="UP000789901">
    <property type="component" value="Unassembled WGS sequence"/>
</dbReference>
<organism evidence="1 2">
    <name type="scientific">Gigaspora margarita</name>
    <dbReference type="NCBI Taxonomy" id="4874"/>
    <lineage>
        <taxon>Eukaryota</taxon>
        <taxon>Fungi</taxon>
        <taxon>Fungi incertae sedis</taxon>
        <taxon>Mucoromycota</taxon>
        <taxon>Glomeromycotina</taxon>
        <taxon>Glomeromycetes</taxon>
        <taxon>Diversisporales</taxon>
        <taxon>Gigasporaceae</taxon>
        <taxon>Gigaspora</taxon>
    </lineage>
</organism>
<keyword evidence="2" id="KW-1185">Reference proteome</keyword>
<evidence type="ECO:0000313" key="1">
    <source>
        <dbReference type="EMBL" id="CAG8806405.1"/>
    </source>
</evidence>
<accession>A0ABN7VZU3</accession>
<gene>
    <name evidence="1" type="ORF">GMARGA_LOCUS24289</name>
</gene>
<evidence type="ECO:0000313" key="2">
    <source>
        <dbReference type="Proteomes" id="UP000789901"/>
    </source>
</evidence>
<comment type="caution">
    <text evidence="1">The sequence shown here is derived from an EMBL/GenBank/DDBJ whole genome shotgun (WGS) entry which is preliminary data.</text>
</comment>
<feature type="non-terminal residue" evidence="1">
    <location>
        <position position="1"/>
    </location>
</feature>
<reference evidence="1 2" key="1">
    <citation type="submission" date="2021-06" db="EMBL/GenBank/DDBJ databases">
        <authorList>
            <person name="Kallberg Y."/>
            <person name="Tangrot J."/>
            <person name="Rosling A."/>
        </authorList>
    </citation>
    <scope>NUCLEOTIDE SEQUENCE [LARGE SCALE GENOMIC DNA]</scope>
    <source>
        <strain evidence="1 2">120-4 pot B 10/14</strain>
    </source>
</reference>
<sequence>FLKERLLKKVYCSTGDGTFMFRLTAINKNLMYGVTPFTDNIKPPSENLPPPDLPFHTDLPARFSKMITINHALEIASEISKSPCNVDNISERFKLLFRSTGKFDKDDFFSKCKNQEKTSGCGPSFGLYDLSMSKHDKEGRTWMCREGFYEMQIRPIPGSFKIKECTFELSKKFPNMNTLIPNPSPFHIDTFESKKAVKLENGLLRFEMQTTLSQITPSRVTVIIYDDRTTVTSLCRRSRCKNLAELNVRDDENYLL</sequence>
<protein>
    <submittedName>
        <fullName evidence="1">11726_t:CDS:1</fullName>
    </submittedName>
</protein>
<name>A0ABN7VZU3_GIGMA</name>